<keyword evidence="2" id="KW-1133">Transmembrane helix</keyword>
<keyword evidence="2" id="KW-0812">Transmembrane</keyword>
<feature type="transmembrane region" description="Helical" evidence="2">
    <location>
        <begin position="76"/>
        <end position="97"/>
    </location>
</feature>
<dbReference type="AlphaFoldDB" id="A0AAD0P833"/>
<protein>
    <submittedName>
        <fullName evidence="3">Uncharacterized protein</fullName>
    </submittedName>
</protein>
<proteinExistence type="predicted"/>
<evidence type="ECO:0000256" key="1">
    <source>
        <dbReference type="SAM" id="MobiDB-lite"/>
    </source>
</evidence>
<organism evidence="3 4">
    <name type="scientific">Mycobacterium leprae</name>
    <dbReference type="NCBI Taxonomy" id="1769"/>
    <lineage>
        <taxon>Bacteria</taxon>
        <taxon>Bacillati</taxon>
        <taxon>Actinomycetota</taxon>
        <taxon>Actinomycetes</taxon>
        <taxon>Mycobacteriales</taxon>
        <taxon>Mycobacteriaceae</taxon>
        <taxon>Mycobacterium</taxon>
    </lineage>
</organism>
<name>A0AAD0P833_MYCLR</name>
<dbReference type="EMBL" id="CP029543">
    <property type="protein sequence ID" value="AWV47916.1"/>
    <property type="molecule type" value="Genomic_DNA"/>
</dbReference>
<evidence type="ECO:0000313" key="3">
    <source>
        <dbReference type="EMBL" id="AWV47916.1"/>
    </source>
</evidence>
<feature type="transmembrane region" description="Helical" evidence="2">
    <location>
        <begin position="38"/>
        <end position="56"/>
    </location>
</feature>
<feature type="compositionally biased region" description="Basic residues" evidence="1">
    <location>
        <begin position="1"/>
        <end position="11"/>
    </location>
</feature>
<gene>
    <name evidence="3" type="ORF">DIJ64_07095</name>
</gene>
<evidence type="ECO:0000313" key="4">
    <source>
        <dbReference type="Proteomes" id="UP000249682"/>
    </source>
</evidence>
<keyword evidence="2" id="KW-0472">Membrane</keyword>
<accession>A0AAD0P833</accession>
<feature type="region of interest" description="Disordered" evidence="1">
    <location>
        <begin position="1"/>
        <end position="20"/>
    </location>
</feature>
<evidence type="ECO:0000256" key="2">
    <source>
        <dbReference type="SAM" id="Phobius"/>
    </source>
</evidence>
<reference evidence="3 4" key="1">
    <citation type="submission" date="2018-05" db="EMBL/GenBank/DDBJ databases">
        <title>Evolution of small genomes with special reference to Mycobacterium leprae.</title>
        <authorList>
            <person name="Mohanty P.S."/>
            <person name="Bansal A.K."/>
            <person name="Gupta U.D."/>
            <person name="Naaz F."/>
            <person name="Dwivedi V.D."/>
            <person name="Singh H."/>
            <person name="Gupta G."/>
            <person name="Sharma S."/>
            <person name="Arora M."/>
        </authorList>
    </citation>
    <scope>NUCLEOTIDE SEQUENCE [LARGE SCALE GENOMIC DNA]</scope>
    <source>
        <strain evidence="3 4">MRHRU-235-G</strain>
    </source>
</reference>
<sequence>MPGGGRHHPRRNIVATDGSDSSFPDPTNKLIVKLIKKLLDFLCNLAVEFLSGPLSMITTQLPNALTYLGSSQVATIIAYAVLYTMIYFGPFAPLLLIDAVGLTGLAGGCVLGEDAGPLIDVAHSNGPGRAGLARD</sequence>
<dbReference type="Proteomes" id="UP000249682">
    <property type="component" value="Chromosome"/>
</dbReference>